<reference evidence="2 3" key="1">
    <citation type="submission" date="2024-02" db="EMBL/GenBank/DDBJ databases">
        <title>Chromosome-scale genome assembly of the rough periwinkle Littorina saxatilis.</title>
        <authorList>
            <person name="De Jode A."/>
            <person name="Faria R."/>
            <person name="Formenti G."/>
            <person name="Sims Y."/>
            <person name="Smith T.P."/>
            <person name="Tracey A."/>
            <person name="Wood J.M.D."/>
            <person name="Zagrodzka Z.B."/>
            <person name="Johannesson K."/>
            <person name="Butlin R.K."/>
            <person name="Leder E.H."/>
        </authorList>
    </citation>
    <scope>NUCLEOTIDE SEQUENCE [LARGE SCALE GENOMIC DNA]</scope>
    <source>
        <strain evidence="2">Snail1</strain>
        <tissue evidence="2">Muscle</tissue>
    </source>
</reference>
<name>A0AAN9AP53_9CAEN</name>
<dbReference type="InterPro" id="IPR029044">
    <property type="entry name" value="Nucleotide-diphossugar_trans"/>
</dbReference>
<dbReference type="Gene3D" id="3.90.550.20">
    <property type="match status" value="1"/>
</dbReference>
<dbReference type="Pfam" id="PF04488">
    <property type="entry name" value="Gly_transf_sug"/>
    <property type="match status" value="1"/>
</dbReference>
<dbReference type="SUPFAM" id="SSF53448">
    <property type="entry name" value="Nucleotide-diphospho-sugar transferases"/>
    <property type="match status" value="1"/>
</dbReference>
<accession>A0AAN9AP53</accession>
<proteinExistence type="predicted"/>
<dbReference type="Proteomes" id="UP001374579">
    <property type="component" value="Unassembled WGS sequence"/>
</dbReference>
<dbReference type="PANTHER" id="PTHR46830">
    <property type="entry name" value="TRANSFERASE, PUTATIVE-RELATED"/>
    <property type="match status" value="1"/>
</dbReference>
<evidence type="ECO:0000313" key="2">
    <source>
        <dbReference type="EMBL" id="KAK7090249.1"/>
    </source>
</evidence>
<feature type="compositionally biased region" description="Basic residues" evidence="1">
    <location>
        <begin position="10"/>
        <end position="20"/>
    </location>
</feature>
<gene>
    <name evidence="2" type="ORF">V1264_010071</name>
</gene>
<keyword evidence="3" id="KW-1185">Reference proteome</keyword>
<dbReference type="AlphaFoldDB" id="A0AAN9AP53"/>
<evidence type="ECO:0000313" key="3">
    <source>
        <dbReference type="Proteomes" id="UP001374579"/>
    </source>
</evidence>
<dbReference type="EMBL" id="JBAMIC010000024">
    <property type="protein sequence ID" value="KAK7090249.1"/>
    <property type="molecule type" value="Genomic_DNA"/>
</dbReference>
<protein>
    <submittedName>
        <fullName evidence="2">Uncharacterized protein</fullName>
    </submittedName>
</protein>
<evidence type="ECO:0000256" key="1">
    <source>
        <dbReference type="SAM" id="MobiDB-lite"/>
    </source>
</evidence>
<comment type="caution">
    <text evidence="2">The sequence shown here is derived from an EMBL/GenBank/DDBJ whole genome shotgun (WGS) entry which is preliminary data.</text>
</comment>
<dbReference type="InterPro" id="IPR007577">
    <property type="entry name" value="GlycoTrfase_DXD_sugar-bd_CS"/>
</dbReference>
<feature type="region of interest" description="Disordered" evidence="1">
    <location>
        <begin position="1"/>
        <end position="20"/>
    </location>
</feature>
<dbReference type="PANTHER" id="PTHR46830:SF1">
    <property type="entry name" value="ALPHA-1,4-N-ACETYLGLUCOSAMINYLTRANSFERASE"/>
    <property type="match status" value="1"/>
</dbReference>
<organism evidence="2 3">
    <name type="scientific">Littorina saxatilis</name>
    <dbReference type="NCBI Taxonomy" id="31220"/>
    <lineage>
        <taxon>Eukaryota</taxon>
        <taxon>Metazoa</taxon>
        <taxon>Spiralia</taxon>
        <taxon>Lophotrochozoa</taxon>
        <taxon>Mollusca</taxon>
        <taxon>Gastropoda</taxon>
        <taxon>Caenogastropoda</taxon>
        <taxon>Littorinimorpha</taxon>
        <taxon>Littorinoidea</taxon>
        <taxon>Littorinidae</taxon>
        <taxon>Littorina</taxon>
    </lineage>
</organism>
<sequence>MMGATSNPRKPSKISRMKRRLRSRGSLIPIAVMAAIFVALAVPMYKLYSKVHEDETQMVDSEEADLLPLYRDLYTHEEWPGVESDYSEPNQVQHTVHYLWCGQKVFGFNDYLGVLSILRVLQPLKLVFHYTHLPLLDDLWYNTWFWELKQSVPNLVLKQLTTSHACGSVDMLKTALGLLSVNGGFFVGEGVVLAKSIDHLKLLPFWFAFNDPKRDATSGVVFVNRGFNEHTLLDYVQVIMVNAPHCLSQDDYNRLENSEEEENHSLCVSLAESVYPRDIRSSDDPFAELARWLFYGRRDPIFTVHSGQVDLVPRISHYTWMSSDDPEGAKEFTFAHYISVLSALHVAGMDHVYVHGDVVPRGPWWDELGMQNVTFVSVEHPDAVFQQPVEVPSHASDVIRYNVLYKYGGVYQDTDVVWVNQVPDWLLGYPTVACPEWPSYGEWPDTLNLGVIIARRHSPFLRHVMSTYRYFRDTDWNFNAVLLPYRTYEWFPDTLYLDVFLQAICSHGVCHPAWNEIDTTTTTTDSDIDNDNDQSESAPPFSLAEVRAVHFRKPKTPASLSSPEAVKAGSDMFADIGRFVLEQSGRTDLLE</sequence>